<protein>
    <submittedName>
        <fullName evidence="1">Uncharacterized protein</fullName>
    </submittedName>
</protein>
<organism evidence="1 2">
    <name type="scientific">Naganishia vaughanmartiniae</name>
    <dbReference type="NCBI Taxonomy" id="1424756"/>
    <lineage>
        <taxon>Eukaryota</taxon>
        <taxon>Fungi</taxon>
        <taxon>Dikarya</taxon>
        <taxon>Basidiomycota</taxon>
        <taxon>Agaricomycotina</taxon>
        <taxon>Tremellomycetes</taxon>
        <taxon>Filobasidiales</taxon>
        <taxon>Filobasidiaceae</taxon>
        <taxon>Naganishia</taxon>
    </lineage>
</organism>
<comment type="caution">
    <text evidence="1">The sequence shown here is derived from an EMBL/GenBank/DDBJ whole genome shotgun (WGS) entry which is preliminary data.</text>
</comment>
<sequence length="240" mass="26852">MFVNPPQTEGDPDLPISAVAKLLPAEAGVNCWHSGLAPATVLRDSKVVHTLVNLPGGSEIFRPEMSGAKLRSFDNSDKSAWIALFQATMLHFAKLDGDSIWRDPNDDSIGLWSNVEGDPTEEYEKQFDSDASLQDCDRLSRMLYIATGRYTSQEPVEKLDDNRLREILGPMSGSPVLVIPKDIQGNHLPSDRIWIGKQQVKGENKWTFHNPVERKDRVTTIQQLRDSAQDIIYITDHSAL</sequence>
<evidence type="ECO:0000313" key="2">
    <source>
        <dbReference type="Proteomes" id="UP001243375"/>
    </source>
</evidence>
<evidence type="ECO:0000313" key="1">
    <source>
        <dbReference type="EMBL" id="KAJ9119650.1"/>
    </source>
</evidence>
<accession>A0ACC2X6G4</accession>
<dbReference type="Proteomes" id="UP001243375">
    <property type="component" value="Unassembled WGS sequence"/>
</dbReference>
<name>A0ACC2X6G4_9TREE</name>
<keyword evidence="2" id="KW-1185">Reference proteome</keyword>
<proteinExistence type="predicted"/>
<reference evidence="1" key="1">
    <citation type="submission" date="2023-04" db="EMBL/GenBank/DDBJ databases">
        <title>Draft Genome sequencing of Naganishia species isolated from polar environments using Oxford Nanopore Technology.</title>
        <authorList>
            <person name="Leo P."/>
            <person name="Venkateswaran K."/>
        </authorList>
    </citation>
    <scope>NUCLEOTIDE SEQUENCE</scope>
    <source>
        <strain evidence="1">MNA-CCFEE 5425</strain>
    </source>
</reference>
<gene>
    <name evidence="1" type="ORF">QFC22_003360</name>
</gene>
<dbReference type="EMBL" id="JASBWU010000008">
    <property type="protein sequence ID" value="KAJ9119650.1"/>
    <property type="molecule type" value="Genomic_DNA"/>
</dbReference>